<comment type="caution">
    <text evidence="5">The sequence shown here is derived from an EMBL/GenBank/DDBJ whole genome shotgun (WGS) entry which is preliminary data.</text>
</comment>
<dbReference type="EMBL" id="SELW01000326">
    <property type="protein sequence ID" value="TID29272.1"/>
    <property type="molecule type" value="Genomic_DNA"/>
</dbReference>
<dbReference type="GO" id="GO:0003676">
    <property type="term" value="F:nucleic acid binding"/>
    <property type="evidence" value="ECO:0007669"/>
    <property type="project" value="InterPro"/>
</dbReference>
<evidence type="ECO:0008006" key="7">
    <source>
        <dbReference type="Google" id="ProtNLM"/>
    </source>
</evidence>
<evidence type="ECO:0000256" key="2">
    <source>
        <dbReference type="SAM" id="Coils"/>
    </source>
</evidence>
<protein>
    <recommendedName>
        <fullName evidence="7">CAP-Gly domain-containing protein</fullName>
    </recommendedName>
</protein>
<dbReference type="SMART" id="SM01052">
    <property type="entry name" value="CAP_GLY"/>
    <property type="match status" value="1"/>
</dbReference>
<proteinExistence type="predicted"/>
<dbReference type="Pfam" id="PF01302">
    <property type="entry name" value="CAP_GLY"/>
    <property type="match status" value="1"/>
</dbReference>
<dbReference type="InterPro" id="IPR036875">
    <property type="entry name" value="Znf_CCHC_sf"/>
</dbReference>
<dbReference type="OrthoDB" id="2130750at2759"/>
<feature type="domain" description="CCHC-type" evidence="3">
    <location>
        <begin position="260"/>
        <end position="274"/>
    </location>
</feature>
<reference evidence="5 6" key="1">
    <citation type="journal article" date="2019" name="Front. Genet.">
        <title>Whole-Genome Sequencing of the Opportunistic Yeast Pathogen Candida inconspicua Uncovers Its Hybrid Origin.</title>
        <authorList>
            <person name="Mixao V."/>
            <person name="Hansen A.P."/>
            <person name="Saus E."/>
            <person name="Boekhout T."/>
            <person name="Lass-Florl C."/>
            <person name="Gabaldon T."/>
        </authorList>
    </citation>
    <scope>NUCLEOTIDE SEQUENCE [LARGE SCALE GENOMIC DNA]</scope>
    <source>
        <strain evidence="5 6">CBS 180</strain>
    </source>
</reference>
<dbReference type="InterPro" id="IPR001878">
    <property type="entry name" value="Znf_CCHC"/>
</dbReference>
<dbReference type="AlphaFoldDB" id="A0A4V4NFU1"/>
<organism evidence="5 6">
    <name type="scientific">Pichia inconspicua</name>
    <dbReference type="NCBI Taxonomy" id="52247"/>
    <lineage>
        <taxon>Eukaryota</taxon>
        <taxon>Fungi</taxon>
        <taxon>Dikarya</taxon>
        <taxon>Ascomycota</taxon>
        <taxon>Saccharomycotina</taxon>
        <taxon>Pichiomycetes</taxon>
        <taxon>Pichiales</taxon>
        <taxon>Pichiaceae</taxon>
        <taxon>Pichia</taxon>
    </lineage>
</organism>
<accession>A0A4V4NFU1</accession>
<evidence type="ECO:0000313" key="5">
    <source>
        <dbReference type="EMBL" id="TID29272.1"/>
    </source>
</evidence>
<sequence length="283" mass="32092">MQSSPLPSIGSKIPFPNSHDSAILKYVGSVHGHDGVFCGLELCGNLASKGKNNGIVDGVQYFNVDIPNSGLFVPLRKVVGWISQTGNSMEPFSPMSVNDRNSFSSVDNTLMNSNNEVVELKKYITVLEKRLLQRDTDIKEMSIQVDELDANIRANEARLNRKETKFENFKKEKDEEIAMLISTIETLERKLQTDRVKELEQILKDKEREFQEFKQLKDNEVEQLKAMLANAKNTMDTIDLNKAYVPPQPIDPSAGRDNFCTYCDREGHTTSDCPYQKDSLEMF</sequence>
<dbReference type="Proteomes" id="UP000307173">
    <property type="component" value="Unassembled WGS sequence"/>
</dbReference>
<dbReference type="InterPro" id="IPR036859">
    <property type="entry name" value="CAP-Gly_dom_sf"/>
</dbReference>
<feature type="coiled-coil region" evidence="2">
    <location>
        <begin position="138"/>
        <end position="241"/>
    </location>
</feature>
<name>A0A4V4NFU1_9ASCO</name>
<dbReference type="GO" id="GO:0008270">
    <property type="term" value="F:zinc ion binding"/>
    <property type="evidence" value="ECO:0007669"/>
    <property type="project" value="UniProtKB-KW"/>
</dbReference>
<feature type="domain" description="CAP-Gly" evidence="4">
    <location>
        <begin position="28"/>
        <end position="74"/>
    </location>
</feature>
<keyword evidence="1" id="KW-0863">Zinc-finger</keyword>
<dbReference type="STRING" id="52247.A0A4V4NFU1"/>
<dbReference type="PROSITE" id="PS50245">
    <property type="entry name" value="CAP_GLY_2"/>
    <property type="match status" value="1"/>
</dbReference>
<keyword evidence="6" id="KW-1185">Reference proteome</keyword>
<dbReference type="SUPFAM" id="SSF74924">
    <property type="entry name" value="Cap-Gly domain"/>
    <property type="match status" value="1"/>
</dbReference>
<evidence type="ECO:0000256" key="1">
    <source>
        <dbReference type="PROSITE-ProRule" id="PRU00047"/>
    </source>
</evidence>
<dbReference type="InterPro" id="IPR000938">
    <property type="entry name" value="CAP-Gly_domain"/>
</dbReference>
<dbReference type="PROSITE" id="PS50158">
    <property type="entry name" value="ZF_CCHC"/>
    <property type="match status" value="1"/>
</dbReference>
<gene>
    <name evidence="5" type="ORF">CANINC_002068</name>
</gene>
<dbReference type="SUPFAM" id="SSF57756">
    <property type="entry name" value="Retrovirus zinc finger-like domains"/>
    <property type="match status" value="1"/>
</dbReference>
<dbReference type="Gene3D" id="2.30.30.190">
    <property type="entry name" value="CAP Gly-rich-like domain"/>
    <property type="match status" value="1"/>
</dbReference>
<keyword evidence="1" id="KW-0479">Metal-binding</keyword>
<keyword evidence="2" id="KW-0175">Coiled coil</keyword>
<evidence type="ECO:0000259" key="3">
    <source>
        <dbReference type="PROSITE" id="PS50158"/>
    </source>
</evidence>
<evidence type="ECO:0000259" key="4">
    <source>
        <dbReference type="PROSITE" id="PS50245"/>
    </source>
</evidence>
<keyword evidence="1" id="KW-0862">Zinc</keyword>
<evidence type="ECO:0000313" key="6">
    <source>
        <dbReference type="Proteomes" id="UP000307173"/>
    </source>
</evidence>